<evidence type="ECO:0000259" key="12">
    <source>
        <dbReference type="Pfam" id="PF23878"/>
    </source>
</evidence>
<dbReference type="GO" id="GO:0000049">
    <property type="term" value="F:tRNA binding"/>
    <property type="evidence" value="ECO:0007669"/>
    <property type="project" value="TreeGrafter"/>
</dbReference>
<evidence type="ECO:0000256" key="8">
    <source>
        <dbReference type="SAM" id="Coils"/>
    </source>
</evidence>
<comment type="subcellular location">
    <subcellularLocation>
        <location evidence="6">Cytoplasm</location>
    </subcellularLocation>
    <subcellularLocation>
        <location evidence="6">Nucleus</location>
    </subcellularLocation>
</comment>
<feature type="domain" description="ELP1 alpha-solenoid" evidence="13">
    <location>
        <begin position="717"/>
        <end position="912"/>
    </location>
</feature>
<keyword evidence="6" id="KW-0539">Nucleus</keyword>
<feature type="domain" description="ELP1 first N-terminal beta-propeller" evidence="10">
    <location>
        <begin position="21"/>
        <end position="390"/>
    </location>
</feature>
<evidence type="ECO:0000259" key="11">
    <source>
        <dbReference type="Pfam" id="PF23797"/>
    </source>
</evidence>
<dbReference type="SUPFAM" id="SSF101898">
    <property type="entry name" value="NHL repeat"/>
    <property type="match status" value="1"/>
</dbReference>
<dbReference type="STRING" id="4999.A0A1Y1UM95"/>
<name>A0A1Y1UM95_9TREE</name>
<feature type="compositionally biased region" description="Basic residues" evidence="9">
    <location>
        <begin position="1191"/>
        <end position="1200"/>
    </location>
</feature>
<dbReference type="Pfam" id="PF23936">
    <property type="entry name" value="HB_ELP1"/>
    <property type="match status" value="1"/>
</dbReference>
<dbReference type="PROSITE" id="PS50082">
    <property type="entry name" value="WD_REPEATS_2"/>
    <property type="match status" value="1"/>
</dbReference>
<evidence type="ECO:0000313" key="16">
    <source>
        <dbReference type="Proteomes" id="UP000193218"/>
    </source>
</evidence>
<feature type="compositionally biased region" description="Low complexity" evidence="9">
    <location>
        <begin position="189"/>
        <end position="211"/>
    </location>
</feature>
<feature type="region of interest" description="Disordered" evidence="9">
    <location>
        <begin position="189"/>
        <end position="217"/>
    </location>
</feature>
<accession>A0A1Y1UM95</accession>
<dbReference type="EMBL" id="NBSH01000003">
    <property type="protein sequence ID" value="ORX39112.1"/>
    <property type="molecule type" value="Genomic_DNA"/>
</dbReference>
<dbReference type="InterPro" id="IPR006849">
    <property type="entry name" value="Elp1"/>
</dbReference>
<evidence type="ECO:0000256" key="7">
    <source>
        <dbReference type="PROSITE-ProRule" id="PRU00221"/>
    </source>
</evidence>
<dbReference type="OrthoDB" id="40048at2759"/>
<dbReference type="Pfam" id="PF23925">
    <property type="entry name" value="A-sol_ELP1"/>
    <property type="match status" value="1"/>
</dbReference>
<comment type="caution">
    <text evidence="15">The sequence shown here is derived from an EMBL/GenBank/DDBJ whole genome shotgun (WGS) entry which is preliminary data.</text>
</comment>
<dbReference type="Gene3D" id="2.130.10.10">
    <property type="entry name" value="YVTN repeat-like/Quinoprotein amine dehydrogenase"/>
    <property type="match status" value="1"/>
</dbReference>
<dbReference type="FunCoup" id="A0A1Y1UM95">
    <property type="interactions" value="447"/>
</dbReference>
<protein>
    <recommendedName>
        <fullName evidence="5 6">Elongator complex protein 1</fullName>
    </recommendedName>
</protein>
<dbReference type="GO" id="GO:0005829">
    <property type="term" value="C:cytosol"/>
    <property type="evidence" value="ECO:0007669"/>
    <property type="project" value="TreeGrafter"/>
</dbReference>
<evidence type="ECO:0000256" key="4">
    <source>
        <dbReference type="ARBA" id="ARBA00022694"/>
    </source>
</evidence>
<dbReference type="InterPro" id="IPR056167">
    <property type="entry name" value="A-sol_ELP1"/>
</dbReference>
<dbReference type="Pfam" id="PF23878">
    <property type="entry name" value="TPR_ELP1"/>
    <property type="match status" value="1"/>
</dbReference>
<proteinExistence type="inferred from homology"/>
<dbReference type="InterPro" id="IPR056169">
    <property type="entry name" value="HB_ELP1"/>
</dbReference>
<dbReference type="UniPathway" id="UPA00988"/>
<feature type="coiled-coil region" evidence="8">
    <location>
        <begin position="1101"/>
        <end position="1132"/>
    </location>
</feature>
<comment type="similarity">
    <text evidence="2 6">Belongs to the ELP1/IKA1 family.</text>
</comment>
<evidence type="ECO:0000256" key="5">
    <source>
        <dbReference type="ARBA" id="ARBA00029535"/>
    </source>
</evidence>
<feature type="domain" description="ELP1 three-helical bundle" evidence="14">
    <location>
        <begin position="1091"/>
        <end position="1255"/>
    </location>
</feature>
<keyword evidence="3 6" id="KW-0963">Cytoplasm</keyword>
<dbReference type="SUPFAM" id="SSF69322">
    <property type="entry name" value="Tricorn protease domain 2"/>
    <property type="match status" value="1"/>
</dbReference>
<dbReference type="GO" id="GO:0033588">
    <property type="term" value="C:elongator holoenzyme complex"/>
    <property type="evidence" value="ECO:0007669"/>
    <property type="project" value="InterPro"/>
</dbReference>
<feature type="region of interest" description="Disordered" evidence="9">
    <location>
        <begin position="1174"/>
        <end position="1201"/>
    </location>
</feature>
<evidence type="ECO:0000259" key="13">
    <source>
        <dbReference type="Pfam" id="PF23925"/>
    </source>
</evidence>
<dbReference type="GO" id="GO:0002926">
    <property type="term" value="P:tRNA wobble base 5-methoxycarbonylmethyl-2-thiouridinylation"/>
    <property type="evidence" value="ECO:0007669"/>
    <property type="project" value="TreeGrafter"/>
</dbReference>
<feature type="domain" description="ELP1 N-terminal second beta-propeller" evidence="11">
    <location>
        <begin position="428"/>
        <end position="691"/>
    </location>
</feature>
<dbReference type="InterPro" id="IPR056164">
    <property type="entry name" value="Beta-prop_ELP1_1st"/>
</dbReference>
<dbReference type="PIRSF" id="PIRSF017233">
    <property type="entry name" value="IKAP"/>
    <property type="match status" value="1"/>
</dbReference>
<dbReference type="PANTHER" id="PTHR12747:SF0">
    <property type="entry name" value="ELONGATOR COMPLEX PROTEIN 1"/>
    <property type="match status" value="1"/>
</dbReference>
<evidence type="ECO:0000256" key="1">
    <source>
        <dbReference type="ARBA" id="ARBA00005043"/>
    </source>
</evidence>
<keyword evidence="16" id="KW-1185">Reference proteome</keyword>
<comment type="function">
    <text evidence="6">Component of the elongator complex which is required for multiple tRNA modifications, including mcm5U (5-methoxycarbonylmethyl uridine), mcm5s2U (5-methoxycarbonylmethyl-2-thiouridine), and ncm5U (5-carbamoylmethyl uridine). The elongator complex catalyzes formation of carboxymethyluridine in the wobble base at position 34 in tRNAs.</text>
</comment>
<evidence type="ECO:0000259" key="14">
    <source>
        <dbReference type="Pfam" id="PF23936"/>
    </source>
</evidence>
<dbReference type="Proteomes" id="UP000193218">
    <property type="component" value="Unassembled WGS sequence"/>
</dbReference>
<dbReference type="InParanoid" id="A0A1Y1UM95"/>
<keyword evidence="4" id="KW-0819">tRNA processing</keyword>
<dbReference type="InterPro" id="IPR015943">
    <property type="entry name" value="WD40/YVTN_repeat-like_dom_sf"/>
</dbReference>
<dbReference type="InterPro" id="IPR056165">
    <property type="entry name" value="Beta-prop_ELP1_2nd"/>
</dbReference>
<reference evidence="15 16" key="1">
    <citation type="submission" date="2017-03" db="EMBL/GenBank/DDBJ databases">
        <title>Widespread Adenine N6-methylation of Active Genes in Fungi.</title>
        <authorList>
            <consortium name="DOE Joint Genome Institute"/>
            <person name="Mondo S.J."/>
            <person name="Dannebaum R.O."/>
            <person name="Kuo R.C."/>
            <person name="Louie K.B."/>
            <person name="Bewick A.J."/>
            <person name="Labutti K."/>
            <person name="Haridas S."/>
            <person name="Kuo A."/>
            <person name="Salamov A."/>
            <person name="Ahrendt S.R."/>
            <person name="Lau R."/>
            <person name="Bowen B.P."/>
            <person name="Lipzen A."/>
            <person name="Sullivan W."/>
            <person name="Andreopoulos W.B."/>
            <person name="Clum A."/>
            <person name="Lindquist E."/>
            <person name="Daum C."/>
            <person name="Northen T.R."/>
            <person name="Ramamoorthy G."/>
            <person name="Schmitz R.J."/>
            <person name="Gryganskyi A."/>
            <person name="Culley D."/>
            <person name="Magnuson J."/>
            <person name="James T.Y."/>
            <person name="O'Malley M.A."/>
            <person name="Stajich J.E."/>
            <person name="Spatafora J.W."/>
            <person name="Visel A."/>
            <person name="Grigoriev I.V."/>
        </authorList>
    </citation>
    <scope>NUCLEOTIDE SEQUENCE [LARGE SCALE GENOMIC DNA]</scope>
    <source>
        <strain evidence="15 16">NRRL Y-17943</strain>
    </source>
</reference>
<dbReference type="Pfam" id="PF23797">
    <property type="entry name" value="Beta-prop_ELP1_2nd"/>
    <property type="match status" value="1"/>
</dbReference>
<comment type="pathway">
    <text evidence="1">tRNA modification; 5-methoxycarbonylmethyl-2-thiouridine-tRNA biosynthesis.</text>
</comment>
<evidence type="ECO:0000256" key="3">
    <source>
        <dbReference type="ARBA" id="ARBA00022490"/>
    </source>
</evidence>
<gene>
    <name evidence="15" type="ORF">BD324DRAFT_618552</name>
</gene>
<evidence type="ECO:0000259" key="10">
    <source>
        <dbReference type="Pfam" id="PF04762"/>
    </source>
</evidence>
<keyword evidence="7" id="KW-0853">WD repeat</keyword>
<sequence>MRSLTPTEIRIAEISHVVPGTLSGKGAVDPESDAVFVPVQRVIDGVVEVDVIRIDSGPGYSEARVIGSFQAPGEKSELLDLHYFSDDRTLVLILKHGDIAIIATEMYDDRDSRTSAAEVVGSVESGILAAAWSPDEETLVLVTGDDNLVTMTRSFDLLHEEPLRQADFGEDKFVNVGWGSKTTQFHGSLGKAAAKAPEASSSSASRPASLSHPTDSGEPVISFRGDAAFFAVSSLDPYPSSDLARRQIRIYSSPAGSKPNLSATSELLPGLEGPVSWRPSGNVISSLIRYGYEGGGAGNEGRWEVAMLERNGLRHGGFPLREAKDTWEQGRVKWMTWNCDSEVLAICVERIDRDVVQLWTMKNYHYYLKQEIFCHEGPNSRLTGVFWHTEKALTLYLVGEATFSTRTFVWDTYASHLPAPRDTAAVAVVDGDRLLVTPFRTQNTPPPMSSYQLSVTCTPVHVAFSPEEDALVTLHADGTVQRWDLKNRLPDTKQKGGKAADPVQIGTYKVAFDQTEWIPKQIAFGNAEIACLLDSTTDAPHSRIIRLVNGAQEDQDVQASVLERLLSTRDDNYTGLHIDGQVVRLGQDGNQTSTAIELPAHPMAISVIDTDIVHLAQNGKLVAASLSTGTVHALANGVTSFTHTPEYIIYTTASQSSHYVPTSTLDRILNGEEVNEWEIQWETRAIERGALAVTACQSSMSLILQMPRGNLETVYPRPLVLAVVRRNVASGQYRDAFITCRKHRLDLNLLHDLDPEQFIRRLGDFVDQVQEVDYLNLFVSSLKDDMTSLEAFPDLARRSASSRATQGKLNRICDAIRGVVERRDLVKYTETILSTHVCKQPPDYEGGLSVLLRLQTDHPDIVQDAVKYIIFLSNVNQLYDVALGMYDFQLVLMIAQYSQKDPQEYLPFLKELRALDDWERKYRVDDHLARHEKALRHLHSAGPSKFQDSVDYLGKYELYDVAFELYSSDAQSLAIIQEMYGDHLFDRRDYNDAALAYMLAAKTDKAMKAYERAHAWRDLLALAVQTQSSAQTVLGLVDRCSDYLATHGRHVEAAQLMLDYTKNVEGAVNVLCAGHDFSEALRVISLYRRADLIEAFVHPGLEEAQESFLEAIEEMQDQLDKEVKRLSELKIVREDDPDAFYMVDAEPNLEGVDVATNATTVATAFTRYTAAPTTAFSQSSRRTGRTDRSRNRASRKRPAGRKGSVDEYEYLVASIGRLVIRAEEKSKDALPLLRHLILASPELRELAADLQNRILSFRSGLADSIDIAWLDRKDVLKEAQESGGMGYDEGRKMTEAWSLVKPVIGKWAGVGTLAA</sequence>
<organism evidence="15 16">
    <name type="scientific">Kockovaella imperatae</name>
    <dbReference type="NCBI Taxonomy" id="4999"/>
    <lineage>
        <taxon>Eukaryota</taxon>
        <taxon>Fungi</taxon>
        <taxon>Dikarya</taxon>
        <taxon>Basidiomycota</taxon>
        <taxon>Agaricomycotina</taxon>
        <taxon>Tremellomycetes</taxon>
        <taxon>Tremellales</taxon>
        <taxon>Cuniculitremaceae</taxon>
        <taxon>Kockovaella</taxon>
    </lineage>
</organism>
<dbReference type="InterPro" id="IPR056166">
    <property type="entry name" value="TPR_ELP1"/>
</dbReference>
<evidence type="ECO:0000256" key="9">
    <source>
        <dbReference type="SAM" id="MobiDB-lite"/>
    </source>
</evidence>
<evidence type="ECO:0000313" key="15">
    <source>
        <dbReference type="EMBL" id="ORX39112.1"/>
    </source>
</evidence>
<evidence type="ECO:0000256" key="6">
    <source>
        <dbReference type="PIRNR" id="PIRNR017233"/>
    </source>
</evidence>
<evidence type="ECO:0000256" key="2">
    <source>
        <dbReference type="ARBA" id="ARBA00006086"/>
    </source>
</evidence>
<dbReference type="RefSeq" id="XP_021872975.1">
    <property type="nucleotide sequence ID" value="XM_022015047.1"/>
</dbReference>
<dbReference type="Pfam" id="PF04762">
    <property type="entry name" value="Beta-prop_ELP1_1st"/>
    <property type="match status" value="1"/>
</dbReference>
<feature type="repeat" description="WD" evidence="7">
    <location>
        <begin position="462"/>
        <end position="487"/>
    </location>
</feature>
<dbReference type="PANTHER" id="PTHR12747">
    <property type="entry name" value="ELONGATOR COMPLEX PROTEIN 1"/>
    <property type="match status" value="1"/>
</dbReference>
<dbReference type="GO" id="GO:0005634">
    <property type="term" value="C:nucleus"/>
    <property type="evidence" value="ECO:0007669"/>
    <property type="project" value="UniProtKB-SubCell"/>
</dbReference>
<feature type="domain" description="ELP1 TPR" evidence="12">
    <location>
        <begin position="920"/>
        <end position="1082"/>
    </location>
</feature>
<dbReference type="InterPro" id="IPR001680">
    <property type="entry name" value="WD40_rpt"/>
</dbReference>
<dbReference type="GeneID" id="33556855"/>
<keyword evidence="8" id="KW-0175">Coiled coil</keyword>